<sequence length="444" mass="50307">MDNKQISALSTPTLTEPAPPPSYDDSLQTSWQGTGTSSSGRHQPSTLARQPLDPAQYSLYTTTVPENAEQPTYDERLVAGIETKVSLRGNIITHSPVLQDPAALEAFVKQQASIPPNLKITCRGTHLHQRHTQSFTRSDNDLAAGKNRSHNEMVVDFDFQIELSSILESTVDLRTLTTIRPDRAVPRGTHHSTFHPGYQPYGPHYRPGRFLSAIDRWSRKDSDSPSEDRKTLATKPGIRPVRQERNLMKDYIRKRHAQGLPPWAPWPENLVQAVEGVRDQIRGYSEATHDRATRRRTGHGETESMEYSRIAQVEEGQVAEAALLEHATLRDWCQEFCASKQPLKEFYFYKLPYGWEWDSLHIDMGRGSALDNAPESFRVVILYEMKGYKEGRFMKRWEGRIKDAVMRRVGANGRPEVLGDALLAERQDTAGRQVTRALDGYESS</sequence>
<dbReference type="Proteomes" id="UP001227268">
    <property type="component" value="Unassembled WGS sequence"/>
</dbReference>
<accession>A0ACC2W3N0</accession>
<name>A0ACC2W3N0_9TREE</name>
<organism evidence="1 2">
    <name type="scientific">Naganishia friedmannii</name>
    <dbReference type="NCBI Taxonomy" id="89922"/>
    <lineage>
        <taxon>Eukaryota</taxon>
        <taxon>Fungi</taxon>
        <taxon>Dikarya</taxon>
        <taxon>Basidiomycota</taxon>
        <taxon>Agaricomycotina</taxon>
        <taxon>Tremellomycetes</taxon>
        <taxon>Filobasidiales</taxon>
        <taxon>Filobasidiaceae</taxon>
        <taxon>Naganishia</taxon>
    </lineage>
</organism>
<dbReference type="EMBL" id="JASBWT010000003">
    <property type="protein sequence ID" value="KAJ9106222.1"/>
    <property type="molecule type" value="Genomic_DNA"/>
</dbReference>
<proteinExistence type="predicted"/>
<evidence type="ECO:0000313" key="1">
    <source>
        <dbReference type="EMBL" id="KAJ9106222.1"/>
    </source>
</evidence>
<evidence type="ECO:0000313" key="2">
    <source>
        <dbReference type="Proteomes" id="UP001227268"/>
    </source>
</evidence>
<keyword evidence="2" id="KW-1185">Reference proteome</keyword>
<gene>
    <name evidence="1" type="ORF">QFC21_001366</name>
</gene>
<comment type="caution">
    <text evidence="1">The sequence shown here is derived from an EMBL/GenBank/DDBJ whole genome shotgun (WGS) entry which is preliminary data.</text>
</comment>
<protein>
    <submittedName>
        <fullName evidence="1">Uncharacterized protein</fullName>
    </submittedName>
</protein>
<reference evidence="1" key="1">
    <citation type="submission" date="2023-04" db="EMBL/GenBank/DDBJ databases">
        <title>Draft Genome sequencing of Naganishia species isolated from polar environments using Oxford Nanopore Technology.</title>
        <authorList>
            <person name="Leo P."/>
            <person name="Venkateswaran K."/>
        </authorList>
    </citation>
    <scope>NUCLEOTIDE SEQUENCE</scope>
    <source>
        <strain evidence="1">MNA-CCFEE 5423</strain>
    </source>
</reference>